<accession>A0A0V1I8W1</accession>
<name>A0A0V1I8W1_9BILA</name>
<comment type="caution">
    <text evidence="1">The sequence shown here is derived from an EMBL/GenBank/DDBJ whole genome shotgun (WGS) entry which is preliminary data.</text>
</comment>
<keyword evidence="2" id="KW-1185">Reference proteome</keyword>
<dbReference type="EMBL" id="JYDP01000001">
    <property type="protein sequence ID" value="KRZ19263.1"/>
    <property type="molecule type" value="Genomic_DNA"/>
</dbReference>
<proteinExistence type="predicted"/>
<gene>
    <name evidence="1" type="ORF">T11_9411</name>
</gene>
<reference evidence="1 2" key="1">
    <citation type="submission" date="2015-01" db="EMBL/GenBank/DDBJ databases">
        <title>Evolution of Trichinella species and genotypes.</title>
        <authorList>
            <person name="Korhonen P.K."/>
            <person name="Edoardo P."/>
            <person name="Giuseppe L.R."/>
            <person name="Gasser R.B."/>
        </authorList>
    </citation>
    <scope>NUCLEOTIDE SEQUENCE [LARGE SCALE GENOMIC DNA]</scope>
    <source>
        <strain evidence="1">ISS1029</strain>
    </source>
</reference>
<dbReference type="AlphaFoldDB" id="A0A0V1I8W1"/>
<sequence length="80" mass="8914">MRILALKRKFISRQHIAGFIKIDGALKSMSEIFSLRPHPVDTDTVLSNSQTLVLAPRVGVYFISRGSNRSRTLGRICTNG</sequence>
<evidence type="ECO:0000313" key="2">
    <source>
        <dbReference type="Proteomes" id="UP000055024"/>
    </source>
</evidence>
<protein>
    <submittedName>
        <fullName evidence="1">Uncharacterized protein</fullName>
    </submittedName>
</protein>
<dbReference type="Proteomes" id="UP000055024">
    <property type="component" value="Unassembled WGS sequence"/>
</dbReference>
<evidence type="ECO:0000313" key="1">
    <source>
        <dbReference type="EMBL" id="KRZ19263.1"/>
    </source>
</evidence>
<organism evidence="1 2">
    <name type="scientific">Trichinella zimbabwensis</name>
    <dbReference type="NCBI Taxonomy" id="268475"/>
    <lineage>
        <taxon>Eukaryota</taxon>
        <taxon>Metazoa</taxon>
        <taxon>Ecdysozoa</taxon>
        <taxon>Nematoda</taxon>
        <taxon>Enoplea</taxon>
        <taxon>Dorylaimia</taxon>
        <taxon>Trichinellida</taxon>
        <taxon>Trichinellidae</taxon>
        <taxon>Trichinella</taxon>
    </lineage>
</organism>